<evidence type="ECO:0000313" key="3">
    <source>
        <dbReference type="Proteomes" id="UP001642484"/>
    </source>
</evidence>
<proteinExistence type="predicted"/>
<evidence type="ECO:0000256" key="1">
    <source>
        <dbReference type="SAM" id="MobiDB-lite"/>
    </source>
</evidence>
<accession>A0ABP0NDY4</accession>
<gene>
    <name evidence="2" type="ORF">CCMP2556_LOCUS30372</name>
</gene>
<dbReference type="Proteomes" id="UP001642484">
    <property type="component" value="Unassembled WGS sequence"/>
</dbReference>
<evidence type="ECO:0000313" key="2">
    <source>
        <dbReference type="EMBL" id="CAK9061769.1"/>
    </source>
</evidence>
<name>A0ABP0NDY4_9DINO</name>
<feature type="region of interest" description="Disordered" evidence="1">
    <location>
        <begin position="51"/>
        <end position="73"/>
    </location>
</feature>
<dbReference type="EMBL" id="CAXAMN010021638">
    <property type="protein sequence ID" value="CAK9061769.1"/>
    <property type="molecule type" value="Genomic_DNA"/>
</dbReference>
<protein>
    <submittedName>
        <fullName evidence="2">Uncharacterized protein</fullName>
    </submittedName>
</protein>
<reference evidence="2 3" key="1">
    <citation type="submission" date="2024-02" db="EMBL/GenBank/DDBJ databases">
        <authorList>
            <person name="Chen Y."/>
            <person name="Shah S."/>
            <person name="Dougan E. K."/>
            <person name="Thang M."/>
            <person name="Chan C."/>
        </authorList>
    </citation>
    <scope>NUCLEOTIDE SEQUENCE [LARGE SCALE GENOMIC DNA]</scope>
</reference>
<feature type="non-terminal residue" evidence="2">
    <location>
        <position position="1"/>
    </location>
</feature>
<sequence length="73" mass="8408">DSWWLHIDYYWEKAAEDATWKSVINEDLAMKFLQRTDVGEQLNEEGIEFVKTLPCPPAGDDGSRKHGRGRGRS</sequence>
<organism evidence="2 3">
    <name type="scientific">Durusdinium trenchii</name>
    <dbReference type="NCBI Taxonomy" id="1381693"/>
    <lineage>
        <taxon>Eukaryota</taxon>
        <taxon>Sar</taxon>
        <taxon>Alveolata</taxon>
        <taxon>Dinophyceae</taxon>
        <taxon>Suessiales</taxon>
        <taxon>Symbiodiniaceae</taxon>
        <taxon>Durusdinium</taxon>
    </lineage>
</organism>
<comment type="caution">
    <text evidence="2">The sequence shown here is derived from an EMBL/GenBank/DDBJ whole genome shotgun (WGS) entry which is preliminary data.</text>
</comment>
<keyword evidence="3" id="KW-1185">Reference proteome</keyword>